<keyword evidence="1" id="KW-0808">Transferase</keyword>
<dbReference type="GO" id="GO:0102302">
    <property type="term" value="F:mycinamicin VI 2''-O-methyltransferase activity"/>
    <property type="evidence" value="ECO:0007669"/>
    <property type="project" value="UniProtKB-EC"/>
</dbReference>
<dbReference type="Gene3D" id="3.40.50.150">
    <property type="entry name" value="Vaccinia Virus protein VP39"/>
    <property type="match status" value="1"/>
</dbReference>
<name>A0A238KHN4_9RHOB</name>
<dbReference type="EC" id="2.1.1.238" evidence="1"/>
<proteinExistence type="predicted"/>
<evidence type="ECO:0000313" key="2">
    <source>
        <dbReference type="Proteomes" id="UP000203464"/>
    </source>
</evidence>
<dbReference type="SUPFAM" id="SSF53335">
    <property type="entry name" value="S-adenosyl-L-methionine-dependent methyltransferases"/>
    <property type="match status" value="1"/>
</dbReference>
<accession>A0A238KHN4</accession>
<gene>
    <name evidence="1" type="primary">mycE</name>
    <name evidence="1" type="ORF">OCA8868_02715</name>
</gene>
<evidence type="ECO:0000313" key="1">
    <source>
        <dbReference type="EMBL" id="SMX42369.1"/>
    </source>
</evidence>
<protein>
    <submittedName>
        <fullName evidence="1">Mycinamicin VI 2''-O-methyltransferase</fullName>
        <ecNumber evidence="1">2.1.1.238</ecNumber>
    </submittedName>
</protein>
<dbReference type="AlphaFoldDB" id="A0A238KHN4"/>
<keyword evidence="2" id="KW-1185">Reference proteome</keyword>
<reference evidence="2" key="1">
    <citation type="submission" date="2017-05" db="EMBL/GenBank/DDBJ databases">
        <authorList>
            <person name="Rodrigo-Torres L."/>
            <person name="Arahal R. D."/>
            <person name="Lucena T."/>
        </authorList>
    </citation>
    <scope>NUCLEOTIDE SEQUENCE [LARGE SCALE GENOMIC DNA]</scope>
    <source>
        <strain evidence="2">CECT 8868</strain>
    </source>
</reference>
<dbReference type="EMBL" id="FXYD01000004">
    <property type="protein sequence ID" value="SMX42369.1"/>
    <property type="molecule type" value="Genomic_DNA"/>
</dbReference>
<dbReference type="InterPro" id="IPR029063">
    <property type="entry name" value="SAM-dependent_MTases_sf"/>
</dbReference>
<organism evidence="1 2">
    <name type="scientific">Octadecabacter ascidiaceicola</name>
    <dbReference type="NCBI Taxonomy" id="1655543"/>
    <lineage>
        <taxon>Bacteria</taxon>
        <taxon>Pseudomonadati</taxon>
        <taxon>Pseudomonadota</taxon>
        <taxon>Alphaproteobacteria</taxon>
        <taxon>Rhodobacterales</taxon>
        <taxon>Roseobacteraceae</taxon>
        <taxon>Octadecabacter</taxon>
    </lineage>
</organism>
<dbReference type="GO" id="GO:0032259">
    <property type="term" value="P:methylation"/>
    <property type="evidence" value="ECO:0007669"/>
    <property type="project" value="UniProtKB-KW"/>
</dbReference>
<sequence length="278" mass="31118">MKFRRRVKRRIKAISHGRWVHFLTFPLFAPNSTGPSRMLTDLTLEGIEQTVPRFRDLAAVGSNRNANVQSVEDFAMDSATQARSDALGEILTDEGSDKARKHNYNLLLAHVFTQPEQVTAMLEIGMGTNKTDVVSNMGKRGIPGASLRAFRRFLPNAHIYGADFDERILFQEDRISTFFVDQNKPDTLEALERNLPDELDLIIDDGLHSAHANLATLAFAPPRLRVGGWYICEDIADEALPVWEAATHMMRDGYVGHIIQTRGGLVFAVNRVSDLKSS</sequence>
<keyword evidence="1" id="KW-0489">Methyltransferase</keyword>
<dbReference type="Proteomes" id="UP000203464">
    <property type="component" value="Unassembled WGS sequence"/>
</dbReference>